<sequence>CHPFKIAQLTPLPRPLLSLTHISPHHTRKAKELKPKQKQDKVNPSTDLATDKDDDACAADDADVDDDQADDDDDEDDDEQFMAELASVTTDFDDIAQYTIAKPATPMPTAMPANTPTLKRKQFTIVRSLTPLQPANSPHQQLKHLHQRRVETPPTVITRVPTPTPTLTSTLTSTPTSTIMATPASLPRNHFTIIRTQQRTITPKHNTPPPLFFKSSKAQTSTTLTSTTSTTTTTNTTTTTTTTTTSHSNEQLIQFSNNFNNAAAAAAAATTTTTTNNINTHPTTTTTTSIIRKLLTLQDASKATVQQPATMLLITDVNSYNHQQHVAVSNSGATLRPLSFISINACNKITLPANTRILTTTANTTTPTLTVLTKAMATPSNHSTNKANELTITATVDSGNKTNKNISNNNNNNNNNINNNNNNNNNKSISNDGTTILMINSNSS</sequence>
<keyword evidence="3" id="KW-1185">Reference proteome</keyword>
<feature type="compositionally biased region" description="Polar residues" evidence="1">
    <location>
        <begin position="432"/>
        <end position="444"/>
    </location>
</feature>
<dbReference type="InParanoid" id="A0A0Q9WPY1"/>
<evidence type="ECO:0000256" key="1">
    <source>
        <dbReference type="SAM" id="MobiDB-lite"/>
    </source>
</evidence>
<feature type="compositionally biased region" description="Low complexity" evidence="1">
    <location>
        <begin position="220"/>
        <end position="246"/>
    </location>
</feature>
<dbReference type="Proteomes" id="UP000008792">
    <property type="component" value="Unassembled WGS sequence"/>
</dbReference>
<feature type="non-terminal residue" evidence="2">
    <location>
        <position position="444"/>
    </location>
</feature>
<proteinExistence type="predicted"/>
<dbReference type="STRING" id="7244.A0A0Q9WPY1"/>
<protein>
    <submittedName>
        <fullName evidence="2">Uncharacterized protein</fullName>
    </submittedName>
</protein>
<evidence type="ECO:0000313" key="3">
    <source>
        <dbReference type="Proteomes" id="UP000008792"/>
    </source>
</evidence>
<dbReference type="EMBL" id="CH940650">
    <property type="protein sequence ID" value="KRF82916.1"/>
    <property type="molecule type" value="Genomic_DNA"/>
</dbReference>
<reference evidence="2 3" key="1">
    <citation type="journal article" date="2007" name="Nature">
        <title>Evolution of genes and genomes on the Drosophila phylogeny.</title>
        <authorList>
            <consortium name="Drosophila 12 Genomes Consortium"/>
            <person name="Clark A.G."/>
            <person name="Eisen M.B."/>
            <person name="Smith D.R."/>
            <person name="Bergman C.M."/>
            <person name="Oliver B."/>
            <person name="Markow T.A."/>
            <person name="Kaufman T.C."/>
            <person name="Kellis M."/>
            <person name="Gelbart W."/>
            <person name="Iyer V.N."/>
            <person name="Pollard D.A."/>
            <person name="Sackton T.B."/>
            <person name="Larracuente A.M."/>
            <person name="Singh N.D."/>
            <person name="Abad J.P."/>
            <person name="Abt D.N."/>
            <person name="Adryan B."/>
            <person name="Aguade M."/>
            <person name="Akashi H."/>
            <person name="Anderson W.W."/>
            <person name="Aquadro C.F."/>
            <person name="Ardell D.H."/>
            <person name="Arguello R."/>
            <person name="Artieri C.G."/>
            <person name="Barbash D.A."/>
            <person name="Barker D."/>
            <person name="Barsanti P."/>
            <person name="Batterham P."/>
            <person name="Batzoglou S."/>
            <person name="Begun D."/>
            <person name="Bhutkar A."/>
            <person name="Blanco E."/>
            <person name="Bosak S.A."/>
            <person name="Bradley R.K."/>
            <person name="Brand A.D."/>
            <person name="Brent M.R."/>
            <person name="Brooks A.N."/>
            <person name="Brown R.H."/>
            <person name="Butlin R.K."/>
            <person name="Caggese C."/>
            <person name="Calvi B.R."/>
            <person name="Bernardo de Carvalho A."/>
            <person name="Caspi A."/>
            <person name="Castrezana S."/>
            <person name="Celniker S.E."/>
            <person name="Chang J.L."/>
            <person name="Chapple C."/>
            <person name="Chatterji S."/>
            <person name="Chinwalla A."/>
            <person name="Civetta A."/>
            <person name="Clifton S.W."/>
            <person name="Comeron J.M."/>
            <person name="Costello J.C."/>
            <person name="Coyne J.A."/>
            <person name="Daub J."/>
            <person name="David R.G."/>
            <person name="Delcher A.L."/>
            <person name="Delehaunty K."/>
            <person name="Do C.B."/>
            <person name="Ebling H."/>
            <person name="Edwards K."/>
            <person name="Eickbush T."/>
            <person name="Evans J.D."/>
            <person name="Filipski A."/>
            <person name="Findeiss S."/>
            <person name="Freyhult E."/>
            <person name="Fulton L."/>
            <person name="Fulton R."/>
            <person name="Garcia A.C."/>
            <person name="Gardiner A."/>
            <person name="Garfield D.A."/>
            <person name="Garvin B.E."/>
            <person name="Gibson G."/>
            <person name="Gilbert D."/>
            <person name="Gnerre S."/>
            <person name="Godfrey J."/>
            <person name="Good R."/>
            <person name="Gotea V."/>
            <person name="Gravely B."/>
            <person name="Greenberg A.J."/>
            <person name="Griffiths-Jones S."/>
            <person name="Gross S."/>
            <person name="Guigo R."/>
            <person name="Gustafson E.A."/>
            <person name="Haerty W."/>
            <person name="Hahn M.W."/>
            <person name="Halligan D.L."/>
            <person name="Halpern A.L."/>
            <person name="Halter G.M."/>
            <person name="Han M.V."/>
            <person name="Heger A."/>
            <person name="Hillier L."/>
            <person name="Hinrichs A.S."/>
            <person name="Holmes I."/>
            <person name="Hoskins R.A."/>
            <person name="Hubisz M.J."/>
            <person name="Hultmark D."/>
            <person name="Huntley M.A."/>
            <person name="Jaffe D.B."/>
            <person name="Jagadeeshan S."/>
            <person name="Jeck W.R."/>
            <person name="Johnson J."/>
            <person name="Jones C.D."/>
            <person name="Jordan W.C."/>
            <person name="Karpen G.H."/>
            <person name="Kataoka E."/>
            <person name="Keightley P.D."/>
            <person name="Kheradpour P."/>
            <person name="Kirkness E.F."/>
            <person name="Koerich L.B."/>
            <person name="Kristiansen K."/>
            <person name="Kudrna D."/>
            <person name="Kulathinal R.J."/>
            <person name="Kumar S."/>
            <person name="Kwok R."/>
            <person name="Lander E."/>
            <person name="Langley C.H."/>
            <person name="Lapoint R."/>
            <person name="Lazzaro B.P."/>
            <person name="Lee S.J."/>
            <person name="Levesque L."/>
            <person name="Li R."/>
            <person name="Lin C.F."/>
            <person name="Lin M.F."/>
            <person name="Lindblad-Toh K."/>
            <person name="Llopart A."/>
            <person name="Long M."/>
            <person name="Low L."/>
            <person name="Lozovsky E."/>
            <person name="Lu J."/>
            <person name="Luo M."/>
            <person name="Machado C.A."/>
            <person name="Makalowski W."/>
            <person name="Marzo M."/>
            <person name="Matsuda M."/>
            <person name="Matzkin L."/>
            <person name="McAllister B."/>
            <person name="McBride C.S."/>
            <person name="McKernan B."/>
            <person name="McKernan K."/>
            <person name="Mendez-Lago M."/>
            <person name="Minx P."/>
            <person name="Mollenhauer M.U."/>
            <person name="Montooth K."/>
            <person name="Mount S.M."/>
            <person name="Mu X."/>
            <person name="Myers E."/>
            <person name="Negre B."/>
            <person name="Newfeld S."/>
            <person name="Nielsen R."/>
            <person name="Noor M.A."/>
            <person name="O'Grady P."/>
            <person name="Pachter L."/>
            <person name="Papaceit M."/>
            <person name="Parisi M.J."/>
            <person name="Parisi M."/>
            <person name="Parts L."/>
            <person name="Pedersen J.S."/>
            <person name="Pesole G."/>
            <person name="Phillippy A.M."/>
            <person name="Ponting C.P."/>
            <person name="Pop M."/>
            <person name="Porcelli D."/>
            <person name="Powell J.R."/>
            <person name="Prohaska S."/>
            <person name="Pruitt K."/>
            <person name="Puig M."/>
            <person name="Quesneville H."/>
            <person name="Ram K.R."/>
            <person name="Rand D."/>
            <person name="Rasmussen M.D."/>
            <person name="Reed L.K."/>
            <person name="Reenan R."/>
            <person name="Reily A."/>
            <person name="Remington K.A."/>
            <person name="Rieger T.T."/>
            <person name="Ritchie M.G."/>
            <person name="Robin C."/>
            <person name="Rogers Y.H."/>
            <person name="Rohde C."/>
            <person name="Rozas J."/>
            <person name="Rubenfield M.J."/>
            <person name="Ruiz A."/>
            <person name="Russo S."/>
            <person name="Salzberg S.L."/>
            <person name="Sanchez-Gracia A."/>
            <person name="Saranga D.J."/>
            <person name="Sato H."/>
            <person name="Schaeffer S.W."/>
            <person name="Schatz M.C."/>
            <person name="Schlenke T."/>
            <person name="Schwartz R."/>
            <person name="Segarra C."/>
            <person name="Singh R.S."/>
            <person name="Sirot L."/>
            <person name="Sirota M."/>
            <person name="Sisneros N.B."/>
            <person name="Smith C.D."/>
            <person name="Smith T.F."/>
            <person name="Spieth J."/>
            <person name="Stage D.E."/>
            <person name="Stark A."/>
            <person name="Stephan W."/>
            <person name="Strausberg R.L."/>
            <person name="Strempel S."/>
            <person name="Sturgill D."/>
            <person name="Sutton G."/>
            <person name="Sutton G.G."/>
            <person name="Tao W."/>
            <person name="Teichmann S."/>
            <person name="Tobari Y.N."/>
            <person name="Tomimura Y."/>
            <person name="Tsolas J.M."/>
            <person name="Valente V.L."/>
            <person name="Venter E."/>
            <person name="Venter J.C."/>
            <person name="Vicario S."/>
            <person name="Vieira F.G."/>
            <person name="Vilella A.J."/>
            <person name="Villasante A."/>
            <person name="Walenz B."/>
            <person name="Wang J."/>
            <person name="Wasserman M."/>
            <person name="Watts T."/>
            <person name="Wilson D."/>
            <person name="Wilson R.K."/>
            <person name="Wing R.A."/>
            <person name="Wolfner M.F."/>
            <person name="Wong A."/>
            <person name="Wong G.K."/>
            <person name="Wu C.I."/>
            <person name="Wu G."/>
            <person name="Yamamoto D."/>
            <person name="Yang H.P."/>
            <person name="Yang S.P."/>
            <person name="Yorke J.A."/>
            <person name="Yoshida K."/>
            <person name="Zdobnov E."/>
            <person name="Zhang P."/>
            <person name="Zhang Y."/>
            <person name="Zimin A.V."/>
            <person name="Baldwin J."/>
            <person name="Abdouelleil A."/>
            <person name="Abdulkadir J."/>
            <person name="Abebe A."/>
            <person name="Abera B."/>
            <person name="Abreu J."/>
            <person name="Acer S.C."/>
            <person name="Aftuck L."/>
            <person name="Alexander A."/>
            <person name="An P."/>
            <person name="Anderson E."/>
            <person name="Anderson S."/>
            <person name="Arachi H."/>
            <person name="Azer M."/>
            <person name="Bachantsang P."/>
            <person name="Barry A."/>
            <person name="Bayul T."/>
            <person name="Berlin A."/>
            <person name="Bessette D."/>
            <person name="Bloom T."/>
            <person name="Blye J."/>
            <person name="Boguslavskiy L."/>
            <person name="Bonnet C."/>
            <person name="Boukhgalter B."/>
            <person name="Bourzgui I."/>
            <person name="Brown A."/>
            <person name="Cahill P."/>
            <person name="Channer S."/>
            <person name="Cheshatsang Y."/>
            <person name="Chuda L."/>
            <person name="Citroen M."/>
            <person name="Collymore A."/>
            <person name="Cooke P."/>
            <person name="Costello M."/>
            <person name="D'Aco K."/>
            <person name="Daza R."/>
            <person name="De Haan G."/>
            <person name="DeGray S."/>
            <person name="DeMaso C."/>
            <person name="Dhargay N."/>
            <person name="Dooley K."/>
            <person name="Dooley E."/>
            <person name="Doricent M."/>
            <person name="Dorje P."/>
            <person name="Dorjee K."/>
            <person name="Dupes A."/>
            <person name="Elong R."/>
            <person name="Falk J."/>
            <person name="Farina A."/>
            <person name="Faro S."/>
            <person name="Ferguson D."/>
            <person name="Fisher S."/>
            <person name="Foley C.D."/>
            <person name="Franke A."/>
            <person name="Friedrich D."/>
            <person name="Gadbois L."/>
            <person name="Gearin G."/>
            <person name="Gearin C.R."/>
            <person name="Giannoukos G."/>
            <person name="Goode T."/>
            <person name="Graham J."/>
            <person name="Grandbois E."/>
            <person name="Grewal S."/>
            <person name="Gyaltsen K."/>
            <person name="Hafez N."/>
            <person name="Hagos B."/>
            <person name="Hall J."/>
            <person name="Henson C."/>
            <person name="Hollinger A."/>
            <person name="Honan T."/>
            <person name="Huard M.D."/>
            <person name="Hughes L."/>
            <person name="Hurhula B."/>
            <person name="Husby M.E."/>
            <person name="Kamat A."/>
            <person name="Kanga B."/>
            <person name="Kashin S."/>
            <person name="Khazanovich D."/>
            <person name="Kisner P."/>
            <person name="Lance K."/>
            <person name="Lara M."/>
            <person name="Lee W."/>
            <person name="Lennon N."/>
            <person name="Letendre F."/>
            <person name="LeVine R."/>
            <person name="Lipovsky A."/>
            <person name="Liu X."/>
            <person name="Liu J."/>
            <person name="Liu S."/>
            <person name="Lokyitsang T."/>
            <person name="Lokyitsang Y."/>
            <person name="Lubonja R."/>
            <person name="Lui A."/>
            <person name="MacDonald P."/>
            <person name="Magnisalis V."/>
            <person name="Maru K."/>
            <person name="Matthews C."/>
            <person name="McCusker W."/>
            <person name="McDonough S."/>
            <person name="Mehta T."/>
            <person name="Meldrim J."/>
            <person name="Meneus L."/>
            <person name="Mihai O."/>
            <person name="Mihalev A."/>
            <person name="Mihova T."/>
            <person name="Mittelman R."/>
            <person name="Mlenga V."/>
            <person name="Montmayeur A."/>
            <person name="Mulrain L."/>
            <person name="Navidi A."/>
            <person name="Naylor J."/>
            <person name="Negash T."/>
            <person name="Nguyen T."/>
            <person name="Nguyen N."/>
            <person name="Nicol R."/>
            <person name="Norbu C."/>
            <person name="Norbu N."/>
            <person name="Novod N."/>
            <person name="O'Neill B."/>
            <person name="Osman S."/>
            <person name="Markiewicz E."/>
            <person name="Oyono O.L."/>
            <person name="Patti C."/>
            <person name="Phunkhang P."/>
            <person name="Pierre F."/>
            <person name="Priest M."/>
            <person name="Raghuraman S."/>
            <person name="Rege F."/>
            <person name="Reyes R."/>
            <person name="Rise C."/>
            <person name="Rogov P."/>
            <person name="Ross K."/>
            <person name="Ryan E."/>
            <person name="Settipalli S."/>
            <person name="Shea T."/>
            <person name="Sherpa N."/>
            <person name="Shi L."/>
            <person name="Shih D."/>
            <person name="Sparrow T."/>
            <person name="Spaulding J."/>
            <person name="Stalker J."/>
            <person name="Stange-Thomann N."/>
            <person name="Stavropoulos S."/>
            <person name="Stone C."/>
            <person name="Strader C."/>
            <person name="Tesfaye S."/>
            <person name="Thomson T."/>
            <person name="Thoulutsang Y."/>
            <person name="Thoulutsang D."/>
            <person name="Topham K."/>
            <person name="Topping I."/>
            <person name="Tsamla T."/>
            <person name="Vassiliev H."/>
            <person name="Vo A."/>
            <person name="Wangchuk T."/>
            <person name="Wangdi T."/>
            <person name="Weiand M."/>
            <person name="Wilkinson J."/>
            <person name="Wilson A."/>
            <person name="Yadav S."/>
            <person name="Young G."/>
            <person name="Yu Q."/>
            <person name="Zembek L."/>
            <person name="Zhong D."/>
            <person name="Zimmer A."/>
            <person name="Zwirko Z."/>
            <person name="Jaffe D.B."/>
            <person name="Alvarez P."/>
            <person name="Brockman W."/>
            <person name="Butler J."/>
            <person name="Chin C."/>
            <person name="Gnerre S."/>
            <person name="Grabherr M."/>
            <person name="Kleber M."/>
            <person name="Mauceli E."/>
            <person name="MacCallum I."/>
        </authorList>
    </citation>
    <scope>NUCLEOTIDE SEQUENCE [LARGE SCALE GENOMIC DNA]</scope>
    <source>
        <strain evidence="3">Tucson 15010-1051.87</strain>
    </source>
</reference>
<feature type="region of interest" description="Disordered" evidence="1">
    <location>
        <begin position="156"/>
        <end position="178"/>
    </location>
</feature>
<feature type="compositionally biased region" description="Basic and acidic residues" evidence="1">
    <location>
        <begin position="30"/>
        <end position="41"/>
    </location>
</feature>
<name>A0A0Q9WPY1_DROVI</name>
<accession>A0A0Q9WPY1</accession>
<organism evidence="2 3">
    <name type="scientific">Drosophila virilis</name>
    <name type="common">Fruit fly</name>
    <dbReference type="NCBI Taxonomy" id="7244"/>
    <lineage>
        <taxon>Eukaryota</taxon>
        <taxon>Metazoa</taxon>
        <taxon>Ecdysozoa</taxon>
        <taxon>Arthropoda</taxon>
        <taxon>Hexapoda</taxon>
        <taxon>Insecta</taxon>
        <taxon>Pterygota</taxon>
        <taxon>Neoptera</taxon>
        <taxon>Endopterygota</taxon>
        <taxon>Diptera</taxon>
        <taxon>Brachycera</taxon>
        <taxon>Muscomorpha</taxon>
        <taxon>Ephydroidea</taxon>
        <taxon>Drosophilidae</taxon>
        <taxon>Drosophila</taxon>
    </lineage>
</organism>
<dbReference type="AlphaFoldDB" id="A0A0Q9WPY1"/>
<feature type="non-terminal residue" evidence="2">
    <location>
        <position position="1"/>
    </location>
</feature>
<feature type="compositionally biased region" description="Acidic residues" evidence="1">
    <location>
        <begin position="52"/>
        <end position="77"/>
    </location>
</feature>
<gene>
    <name evidence="2" type="primary">Dvir\GJ26316</name>
    <name evidence="2" type="ORF">Dvir_GJ26316</name>
</gene>
<feature type="compositionally biased region" description="Low complexity" evidence="1">
    <location>
        <begin position="400"/>
        <end position="431"/>
    </location>
</feature>
<feature type="region of interest" description="Disordered" evidence="1">
    <location>
        <begin position="398"/>
        <end position="444"/>
    </location>
</feature>
<feature type="region of interest" description="Disordered" evidence="1">
    <location>
        <begin position="201"/>
        <end position="247"/>
    </location>
</feature>
<evidence type="ECO:0000313" key="2">
    <source>
        <dbReference type="EMBL" id="KRF82916.1"/>
    </source>
</evidence>
<feature type="region of interest" description="Disordered" evidence="1">
    <location>
        <begin position="22"/>
        <end position="77"/>
    </location>
</feature>